<sequence length="43" mass="4933">MQVQTSTTKSKPQQQSPRPKPQWDVRFEPHPVLGAPFMVPVVF</sequence>
<accession>A0ABV2RRB1</accession>
<dbReference type="Proteomes" id="UP001549291">
    <property type="component" value="Unassembled WGS sequence"/>
</dbReference>
<evidence type="ECO:0000313" key="2">
    <source>
        <dbReference type="EMBL" id="MET4719392.1"/>
    </source>
</evidence>
<feature type="compositionally biased region" description="Low complexity" evidence="1">
    <location>
        <begin position="1"/>
        <end position="17"/>
    </location>
</feature>
<comment type="caution">
    <text evidence="2">The sequence shown here is derived from an EMBL/GenBank/DDBJ whole genome shotgun (WGS) entry which is preliminary data.</text>
</comment>
<protein>
    <submittedName>
        <fullName evidence="2">Uncharacterized protein</fullName>
    </submittedName>
</protein>
<reference evidence="2 3" key="1">
    <citation type="submission" date="2024-06" db="EMBL/GenBank/DDBJ databases">
        <title>Genomic Encyclopedia of Type Strains, Phase V (KMG-V): Genome sequencing to study the core and pangenomes of soil and plant-associated prokaryotes.</title>
        <authorList>
            <person name="Whitman W."/>
        </authorList>
    </citation>
    <scope>NUCLEOTIDE SEQUENCE [LARGE SCALE GENOMIC DNA]</scope>
    <source>
        <strain evidence="2 3">USDA 160</strain>
    </source>
</reference>
<organism evidence="2 3">
    <name type="scientific">Bradyrhizobium japonicum</name>
    <dbReference type="NCBI Taxonomy" id="375"/>
    <lineage>
        <taxon>Bacteria</taxon>
        <taxon>Pseudomonadati</taxon>
        <taxon>Pseudomonadota</taxon>
        <taxon>Alphaproteobacteria</taxon>
        <taxon>Hyphomicrobiales</taxon>
        <taxon>Nitrobacteraceae</taxon>
        <taxon>Bradyrhizobium</taxon>
    </lineage>
</organism>
<feature type="region of interest" description="Disordered" evidence="1">
    <location>
        <begin position="1"/>
        <end position="29"/>
    </location>
</feature>
<evidence type="ECO:0000256" key="1">
    <source>
        <dbReference type="SAM" id="MobiDB-lite"/>
    </source>
</evidence>
<keyword evidence="3" id="KW-1185">Reference proteome</keyword>
<proteinExistence type="predicted"/>
<dbReference type="EMBL" id="JBEPTQ010000002">
    <property type="protein sequence ID" value="MET4719392.1"/>
    <property type="molecule type" value="Genomic_DNA"/>
</dbReference>
<gene>
    <name evidence="2" type="ORF">ABIF63_003498</name>
</gene>
<name>A0ABV2RRB1_BRAJP</name>
<evidence type="ECO:0000313" key="3">
    <source>
        <dbReference type="Proteomes" id="UP001549291"/>
    </source>
</evidence>